<evidence type="ECO:0000313" key="1">
    <source>
        <dbReference type="EMBL" id="KAI2383406.1"/>
    </source>
</evidence>
<gene>
    <name evidence="1" type="ORF">LOY88_005300</name>
</gene>
<proteinExistence type="predicted"/>
<accession>A0ACB8US01</accession>
<protein>
    <submittedName>
        <fullName evidence="1">Uncharacterized protein</fullName>
    </submittedName>
</protein>
<reference evidence="1" key="1">
    <citation type="journal article" date="2022" name="bioRxiv">
        <title>Population genetic analysis of Ophidiomyces ophidiicola, the causative agent of snake fungal disease, indicates recent introductions to the USA.</title>
        <authorList>
            <person name="Ladner J.T."/>
            <person name="Palmer J.M."/>
            <person name="Ettinger C.L."/>
            <person name="Stajich J.E."/>
            <person name="Farrell T.M."/>
            <person name="Glorioso B.M."/>
            <person name="Lawson B."/>
            <person name="Price S.J."/>
            <person name="Stengle A.G."/>
            <person name="Grear D.A."/>
            <person name="Lorch J.M."/>
        </authorList>
    </citation>
    <scope>NUCLEOTIDE SEQUENCE</scope>
    <source>
        <strain evidence="1">NWHC 24266-5</strain>
    </source>
</reference>
<organism evidence="1">
    <name type="scientific">Ophidiomyces ophidiicola</name>
    <dbReference type="NCBI Taxonomy" id="1387563"/>
    <lineage>
        <taxon>Eukaryota</taxon>
        <taxon>Fungi</taxon>
        <taxon>Dikarya</taxon>
        <taxon>Ascomycota</taxon>
        <taxon>Pezizomycotina</taxon>
        <taxon>Eurotiomycetes</taxon>
        <taxon>Eurotiomycetidae</taxon>
        <taxon>Onygenales</taxon>
        <taxon>Onygenaceae</taxon>
        <taxon>Ophidiomyces</taxon>
    </lineage>
</organism>
<comment type="caution">
    <text evidence="1">The sequence shown here is derived from an EMBL/GenBank/DDBJ whole genome shotgun (WGS) entry which is preliminary data.</text>
</comment>
<name>A0ACB8US01_9EURO</name>
<sequence>MDGTIILTGASGALGQELAKQLLLRPQSYTFLFPVRSRQNAHAQKLQQLLDTHGTGVHTTSMPEVDLASFASIRAFVSDVNSKVSTGEIPPIRALILNAAFFFQRSGLQLTEQQTKNQPPFEMHFAVNHLANVLLTLLLLESMDPQHGRIVYTSSWAHDPNRPENQRSAPEKLPWDVGELAHPDMRKFESDPTRNRDPEAEGMRRYGASKMALITFMHALRKRLDKVPRLENISIVGVDPGGMLHEHVVERASWANRISTVPLIRLYVLLVAQYWWPNGMFRTVKKSAQDLLHATLESNASWVQPKDAYFNGNEPAESAAASKDPERQKELWQMSLGYVELEESHTALDVSFKRPPDKPRV</sequence>
<dbReference type="EMBL" id="JALBCA010000091">
    <property type="protein sequence ID" value="KAI2383406.1"/>
    <property type="molecule type" value="Genomic_DNA"/>
</dbReference>